<dbReference type="InterPro" id="IPR029001">
    <property type="entry name" value="ITPase-like_fam"/>
</dbReference>
<comment type="subcellular location">
    <subcellularLocation>
        <location evidence="1 9">Cytoplasm</location>
    </subcellularLocation>
</comment>
<evidence type="ECO:0000256" key="8">
    <source>
        <dbReference type="ARBA" id="ARBA00068163"/>
    </source>
</evidence>
<evidence type="ECO:0000313" key="13">
    <source>
        <dbReference type="Proteomes" id="UP000287865"/>
    </source>
</evidence>
<dbReference type="OrthoDB" id="9813694at2"/>
<dbReference type="PIRSF" id="PIRSF006305">
    <property type="entry name" value="Maf"/>
    <property type="match status" value="1"/>
</dbReference>
<dbReference type="PANTHER" id="PTHR43213:SF10">
    <property type="entry name" value="7-METHYL-GTP PYROPHOSPHATASE"/>
    <property type="match status" value="1"/>
</dbReference>
<evidence type="ECO:0000256" key="5">
    <source>
        <dbReference type="ARBA" id="ARBA00050213"/>
    </source>
</evidence>
<feature type="active site" description="Proton acceptor" evidence="9">
    <location>
        <position position="74"/>
    </location>
</feature>
<dbReference type="Gene3D" id="3.90.950.10">
    <property type="match status" value="1"/>
</dbReference>
<feature type="site" description="Important for substrate specificity" evidence="9">
    <location>
        <position position="75"/>
    </location>
</feature>
<evidence type="ECO:0000256" key="6">
    <source>
        <dbReference type="ARBA" id="ARBA00053369"/>
    </source>
</evidence>
<comment type="cofactor">
    <cofactor evidence="9">
        <name>a divalent metal cation</name>
        <dbReference type="ChEBI" id="CHEBI:60240"/>
    </cofactor>
</comment>
<dbReference type="HAMAP" id="MF_00528">
    <property type="entry name" value="Maf"/>
    <property type="match status" value="1"/>
</dbReference>
<dbReference type="EMBL" id="PIPK01000004">
    <property type="protein sequence ID" value="RUO25011.1"/>
    <property type="molecule type" value="Genomic_DNA"/>
</dbReference>
<comment type="caution">
    <text evidence="10">The sequence shown here is derived from an EMBL/GenBank/DDBJ whole genome shotgun (WGS) entry which is preliminary data.</text>
</comment>
<accession>A0A327X0P8</accession>
<evidence type="ECO:0000256" key="1">
    <source>
        <dbReference type="ARBA" id="ARBA00004496"/>
    </source>
</evidence>
<dbReference type="NCBIfam" id="TIGR00172">
    <property type="entry name" value="maf"/>
    <property type="match status" value="1"/>
</dbReference>
<dbReference type="FunFam" id="3.90.950.10:FF:000005">
    <property type="entry name" value="7-methyl-GTP pyrophosphatase"/>
    <property type="match status" value="1"/>
</dbReference>
<evidence type="ECO:0000313" key="12">
    <source>
        <dbReference type="Proteomes" id="UP000249203"/>
    </source>
</evidence>
<dbReference type="SUPFAM" id="SSF52972">
    <property type="entry name" value="ITPase-like"/>
    <property type="match status" value="1"/>
</dbReference>
<dbReference type="Proteomes" id="UP000249203">
    <property type="component" value="Unassembled WGS sequence"/>
</dbReference>
<dbReference type="GO" id="GO:0047429">
    <property type="term" value="F:nucleoside triphosphate diphosphatase activity"/>
    <property type="evidence" value="ECO:0007669"/>
    <property type="project" value="InterPro"/>
</dbReference>
<dbReference type="EC" id="3.6.1.-" evidence="9"/>
<feature type="site" description="Important for substrate specificity" evidence="9">
    <location>
        <position position="17"/>
    </location>
</feature>
<keyword evidence="2 9" id="KW-0963">Cytoplasm</keyword>
<evidence type="ECO:0000256" key="4">
    <source>
        <dbReference type="ARBA" id="ARBA00023080"/>
    </source>
</evidence>
<comment type="similarity">
    <text evidence="7 9">Belongs to the Maf family. YceF subfamily.</text>
</comment>
<evidence type="ECO:0000256" key="3">
    <source>
        <dbReference type="ARBA" id="ARBA00022801"/>
    </source>
</evidence>
<dbReference type="EMBL" id="QLMD01000004">
    <property type="protein sequence ID" value="RAJ98864.1"/>
    <property type="molecule type" value="Genomic_DNA"/>
</dbReference>
<dbReference type="CDD" id="cd00555">
    <property type="entry name" value="Maf"/>
    <property type="match status" value="1"/>
</dbReference>
<dbReference type="GO" id="GO:0009117">
    <property type="term" value="P:nucleotide metabolic process"/>
    <property type="evidence" value="ECO:0007669"/>
    <property type="project" value="UniProtKB-KW"/>
</dbReference>
<organism evidence="10 12">
    <name type="scientific">Aliidiomarina maris</name>
    <dbReference type="NCBI Taxonomy" id="531312"/>
    <lineage>
        <taxon>Bacteria</taxon>
        <taxon>Pseudomonadati</taxon>
        <taxon>Pseudomonadota</taxon>
        <taxon>Gammaproteobacteria</taxon>
        <taxon>Alteromonadales</taxon>
        <taxon>Idiomarinaceae</taxon>
        <taxon>Aliidiomarina</taxon>
    </lineage>
</organism>
<comment type="caution">
    <text evidence="9">Lacks conserved residue(s) required for the propagation of feature annotation.</text>
</comment>
<dbReference type="RefSeq" id="WP_111568957.1">
    <property type="nucleotide sequence ID" value="NZ_PIPK01000004.1"/>
</dbReference>
<dbReference type="InterPro" id="IPR003697">
    <property type="entry name" value="Maf-like"/>
</dbReference>
<dbReference type="PANTHER" id="PTHR43213">
    <property type="entry name" value="BIFUNCTIONAL DTTP/UTP PYROPHOSPHATASE/METHYLTRANSFERASE PROTEIN-RELATED"/>
    <property type="match status" value="1"/>
</dbReference>
<comment type="catalytic activity">
    <reaction evidence="5 9">
        <text>N(7)-methyl-GTP + H2O = N(7)-methyl-GMP + diphosphate + H(+)</text>
        <dbReference type="Rhea" id="RHEA:58744"/>
        <dbReference type="ChEBI" id="CHEBI:15377"/>
        <dbReference type="ChEBI" id="CHEBI:15378"/>
        <dbReference type="ChEBI" id="CHEBI:33019"/>
        <dbReference type="ChEBI" id="CHEBI:58285"/>
        <dbReference type="ChEBI" id="CHEBI:87133"/>
    </reaction>
</comment>
<gene>
    <name evidence="10" type="ORF">B0I24_10465</name>
    <name evidence="11" type="ORF">CWE07_05905</name>
</gene>
<evidence type="ECO:0000256" key="9">
    <source>
        <dbReference type="HAMAP-Rule" id="MF_00528"/>
    </source>
</evidence>
<dbReference type="AlphaFoldDB" id="A0A327X0P8"/>
<evidence type="ECO:0000256" key="2">
    <source>
        <dbReference type="ARBA" id="ARBA00022490"/>
    </source>
</evidence>
<protein>
    <recommendedName>
        <fullName evidence="8 9">7-methyl-GTP pyrophosphatase</fullName>
        <shortName evidence="9">m(7)GTP pyrophosphatase</shortName>
        <ecNumber evidence="9">3.6.1.-</ecNumber>
    </recommendedName>
</protein>
<evidence type="ECO:0000313" key="11">
    <source>
        <dbReference type="EMBL" id="RUO25011.1"/>
    </source>
</evidence>
<reference evidence="11 13" key="1">
    <citation type="journal article" date="2018" name="Front. Microbiol.">
        <title>Genome-Based Analysis Reveals the Taxonomy and Diversity of the Family Idiomarinaceae.</title>
        <authorList>
            <person name="Liu Y."/>
            <person name="Lai Q."/>
            <person name="Shao Z."/>
        </authorList>
    </citation>
    <scope>NUCLEOTIDE SEQUENCE [LARGE SCALE GENOMIC DNA]</scope>
    <source>
        <strain evidence="11 13">CF12-14</strain>
    </source>
</reference>
<dbReference type="Proteomes" id="UP000287865">
    <property type="component" value="Unassembled WGS sequence"/>
</dbReference>
<dbReference type="GO" id="GO:0005737">
    <property type="term" value="C:cytoplasm"/>
    <property type="evidence" value="ECO:0007669"/>
    <property type="project" value="UniProtKB-SubCell"/>
</dbReference>
<dbReference type="Pfam" id="PF02545">
    <property type="entry name" value="Maf"/>
    <property type="match status" value="1"/>
</dbReference>
<keyword evidence="3 9" id="KW-0378">Hydrolase</keyword>
<feature type="site" description="Important for substrate specificity" evidence="9">
    <location>
        <position position="164"/>
    </location>
</feature>
<reference evidence="10 12" key="2">
    <citation type="submission" date="2018-06" db="EMBL/GenBank/DDBJ databases">
        <title>Genomic Encyclopedia of Type Strains, Phase III (KMG-III): the genomes of soil and plant-associated and newly described type strains.</title>
        <authorList>
            <person name="Whitman W."/>
        </authorList>
    </citation>
    <scope>NUCLEOTIDE SEQUENCE [LARGE SCALE GENOMIC DNA]</scope>
    <source>
        <strain evidence="10 12">CGMCC 1.15366</strain>
    </source>
</reference>
<evidence type="ECO:0000313" key="10">
    <source>
        <dbReference type="EMBL" id="RAJ98864.1"/>
    </source>
</evidence>
<evidence type="ECO:0000256" key="7">
    <source>
        <dbReference type="ARBA" id="ARBA00060749"/>
    </source>
</evidence>
<comment type="function">
    <text evidence="6 9">Nucleoside triphosphate pyrophosphatase that hydrolyzes 7-methyl-GTP (m(7)GTP). May have a dual role in cell division arrest and in preventing the incorporation of modified nucleotides into cellular nucleic acids.</text>
</comment>
<name>A0A327X0P8_9GAMM</name>
<proteinExistence type="inferred from homology"/>
<sequence>MGTTTTRPILLASSSRYRRTLLDKVGLQFSSASPDIDETPLAGESAPQLVARLAASKAQALTSQYPEHIIIGSDQVAALANDDGSSQILGKPGNYANAVRQLGACAGRRVVFYTGLSVLSAADDTQDTMISEFEVKFRDLSLQEIEGYIKKEEPFDCAGSFKSEGLGITLFEYLRGDDPNSLIGLPLIALLRILRQQYAINPLTTA</sequence>
<keyword evidence="13" id="KW-1185">Reference proteome</keyword>
<keyword evidence="4 9" id="KW-0546">Nucleotide metabolism</keyword>